<dbReference type="EMBL" id="KN847344">
    <property type="protein sequence ID" value="KIW37479.1"/>
    <property type="molecule type" value="Genomic_DNA"/>
</dbReference>
<dbReference type="InterPro" id="IPR014710">
    <property type="entry name" value="RmlC-like_jellyroll"/>
</dbReference>
<dbReference type="VEuPathDB" id="FungiDB:PV06_10518"/>
<protein>
    <submittedName>
        <fullName evidence="1">Uncharacterized protein</fullName>
    </submittedName>
</protein>
<proteinExistence type="predicted"/>
<accession>A0A0D2DNW5</accession>
<dbReference type="PANTHER" id="PTHR36156:SF2">
    <property type="entry name" value="CUPIN TYPE-2 DOMAIN-CONTAINING PROTEIN"/>
    <property type="match status" value="1"/>
</dbReference>
<reference evidence="1 2" key="1">
    <citation type="submission" date="2015-01" db="EMBL/GenBank/DDBJ databases">
        <title>The Genome Sequence of Exophiala oligosperma CBS72588.</title>
        <authorList>
            <consortium name="The Broad Institute Genomics Platform"/>
            <person name="Cuomo C."/>
            <person name="de Hoog S."/>
            <person name="Gorbushina A."/>
            <person name="Stielow B."/>
            <person name="Teixiera M."/>
            <person name="Abouelleil A."/>
            <person name="Chapman S.B."/>
            <person name="Priest M."/>
            <person name="Young S.K."/>
            <person name="Wortman J."/>
            <person name="Nusbaum C."/>
            <person name="Birren B."/>
        </authorList>
    </citation>
    <scope>NUCLEOTIDE SEQUENCE [LARGE SCALE GENOMIC DNA]</scope>
    <source>
        <strain evidence="1 2">CBS 72588</strain>
    </source>
</reference>
<dbReference type="PANTHER" id="PTHR36156">
    <property type="entry name" value="SLR2101 PROTEIN"/>
    <property type="match status" value="1"/>
</dbReference>
<gene>
    <name evidence="1" type="ORF">PV06_10518</name>
</gene>
<dbReference type="Gene3D" id="2.60.120.10">
    <property type="entry name" value="Jelly Rolls"/>
    <property type="match status" value="1"/>
</dbReference>
<evidence type="ECO:0000313" key="2">
    <source>
        <dbReference type="Proteomes" id="UP000053342"/>
    </source>
</evidence>
<evidence type="ECO:0000313" key="1">
    <source>
        <dbReference type="EMBL" id="KIW37479.1"/>
    </source>
</evidence>
<sequence length="202" mass="22229">MSPEIKLPRCGRFITTHNANGSSVHREQKLLPYFNVARVGQMARSYSVQGVPVVLEGDADVTAFEDGDGDCSQNRQEIVVPKGVNLNVLDLQPGGVTDFHQTVSIDFSVCTIGSIDHELDSGNVVLSWASLALFFYDMRRVLRSGLILMNSNELSETCSKVLKTDSRCDMTTRIQIFGTLSSSSNLVLDVLALIMSTRKKKK</sequence>
<dbReference type="InterPro" id="IPR047142">
    <property type="entry name" value="OryJ/VirC-like"/>
</dbReference>
<dbReference type="AlphaFoldDB" id="A0A0D2DNW5"/>
<dbReference type="HOGENOM" id="CLU_1354631_0_0_1"/>
<dbReference type="Proteomes" id="UP000053342">
    <property type="component" value="Unassembled WGS sequence"/>
</dbReference>
<name>A0A0D2DNW5_9EURO</name>
<dbReference type="GeneID" id="27362592"/>
<dbReference type="RefSeq" id="XP_016257695.1">
    <property type="nucleotide sequence ID" value="XM_016412075.1"/>
</dbReference>
<dbReference type="OrthoDB" id="5840532at2759"/>
<keyword evidence="2" id="KW-1185">Reference proteome</keyword>
<dbReference type="STRING" id="215243.A0A0D2DNW5"/>
<organism evidence="1 2">
    <name type="scientific">Exophiala oligosperma</name>
    <dbReference type="NCBI Taxonomy" id="215243"/>
    <lineage>
        <taxon>Eukaryota</taxon>
        <taxon>Fungi</taxon>
        <taxon>Dikarya</taxon>
        <taxon>Ascomycota</taxon>
        <taxon>Pezizomycotina</taxon>
        <taxon>Eurotiomycetes</taxon>
        <taxon>Chaetothyriomycetidae</taxon>
        <taxon>Chaetothyriales</taxon>
        <taxon>Herpotrichiellaceae</taxon>
        <taxon>Exophiala</taxon>
    </lineage>
</organism>